<gene>
    <name evidence="1" type="ORF">O1611_g452</name>
</gene>
<organism evidence="1 2">
    <name type="scientific">Lasiodiplodia mahajangana</name>
    <dbReference type="NCBI Taxonomy" id="1108764"/>
    <lineage>
        <taxon>Eukaryota</taxon>
        <taxon>Fungi</taxon>
        <taxon>Dikarya</taxon>
        <taxon>Ascomycota</taxon>
        <taxon>Pezizomycotina</taxon>
        <taxon>Dothideomycetes</taxon>
        <taxon>Dothideomycetes incertae sedis</taxon>
        <taxon>Botryosphaeriales</taxon>
        <taxon>Botryosphaeriaceae</taxon>
        <taxon>Lasiodiplodia</taxon>
    </lineage>
</organism>
<dbReference type="EMBL" id="JAPUUL010000038">
    <property type="protein sequence ID" value="KAJ8133173.1"/>
    <property type="molecule type" value="Genomic_DNA"/>
</dbReference>
<sequence length="148" mass="16202">MCLTNSGERAGRKKGNKKKAGTNNFPREAPTPFPRPRTTNTPLPQKRRKNACCPSARSHGEGTSASALPKVRVGHASPNASFKSYTVSDPGDSGYPDRGRKDKLYRQGRERSQRRLERHERGGGKGKAIAPDGDGENDTEDEHGNNVY</sequence>
<protein>
    <submittedName>
        <fullName evidence="1">Uncharacterized protein</fullName>
    </submittedName>
</protein>
<dbReference type="Proteomes" id="UP001153332">
    <property type="component" value="Unassembled WGS sequence"/>
</dbReference>
<evidence type="ECO:0000313" key="1">
    <source>
        <dbReference type="EMBL" id="KAJ8133173.1"/>
    </source>
</evidence>
<name>A0ACC2K072_9PEZI</name>
<evidence type="ECO:0000313" key="2">
    <source>
        <dbReference type="Proteomes" id="UP001153332"/>
    </source>
</evidence>
<reference evidence="1" key="1">
    <citation type="submission" date="2022-12" db="EMBL/GenBank/DDBJ databases">
        <title>Genome Sequence of Lasiodiplodia mahajangana.</title>
        <authorList>
            <person name="Buettner E."/>
        </authorList>
    </citation>
    <scope>NUCLEOTIDE SEQUENCE</scope>
    <source>
        <strain evidence="1">VT137</strain>
    </source>
</reference>
<keyword evidence="2" id="KW-1185">Reference proteome</keyword>
<proteinExistence type="predicted"/>
<accession>A0ACC2K072</accession>
<comment type="caution">
    <text evidence="1">The sequence shown here is derived from an EMBL/GenBank/DDBJ whole genome shotgun (WGS) entry which is preliminary data.</text>
</comment>